<dbReference type="RefSeq" id="WP_226542404.1">
    <property type="nucleotide sequence ID" value="NZ_CP129013.1"/>
</dbReference>
<dbReference type="Proteomes" id="UP001197974">
    <property type="component" value="Chromosome"/>
</dbReference>
<evidence type="ECO:0000313" key="2">
    <source>
        <dbReference type="Proteomes" id="UP001197974"/>
    </source>
</evidence>
<keyword evidence="2" id="KW-1185">Reference proteome</keyword>
<evidence type="ECO:0000313" key="1">
    <source>
        <dbReference type="EMBL" id="WLR42395.1"/>
    </source>
</evidence>
<proteinExistence type="predicted"/>
<name>A0ABY9JXP8_9BACI</name>
<sequence>MVCNQNLAGLDVIIPEMSERTIYQSLANEGKDGAITLYNFNQGDPFDIEIIFVTKDCEIIKRTITRDYTTFSFENVCKIILKNPTDQLLNILLYSICIKFDNFLVCNQNEASQQLDEMLPNVEYRLYEALQETGRTGMISIENLPTDVDLIFEFTSGRTKIIPINSLQSQTFTYENLKKISAINREETNGNLDFILCIIV</sequence>
<accession>A0ABY9JXP8</accession>
<gene>
    <name evidence="1" type="ORF">LC087_17080</name>
</gene>
<dbReference type="EMBL" id="CP129013">
    <property type="protein sequence ID" value="WLR42395.1"/>
    <property type="molecule type" value="Genomic_DNA"/>
</dbReference>
<protein>
    <submittedName>
        <fullName evidence="1">Uncharacterized protein</fullName>
    </submittedName>
</protein>
<organism evidence="1 2">
    <name type="scientific">Bacillus carboniphilus</name>
    <dbReference type="NCBI Taxonomy" id="86663"/>
    <lineage>
        <taxon>Bacteria</taxon>
        <taxon>Bacillati</taxon>
        <taxon>Bacillota</taxon>
        <taxon>Bacilli</taxon>
        <taxon>Bacillales</taxon>
        <taxon>Bacillaceae</taxon>
        <taxon>Bacillus</taxon>
    </lineage>
</organism>
<reference evidence="1 2" key="1">
    <citation type="submission" date="2023-06" db="EMBL/GenBank/DDBJ databases">
        <title>Five Gram-positive bacteria isolated from mangrove sediments in Shenzhen, Guangdong, China.</title>
        <authorList>
            <person name="Yu S."/>
            <person name="Zheng W."/>
            <person name="Huang Y."/>
        </authorList>
    </citation>
    <scope>NUCLEOTIDE SEQUENCE [LARGE SCALE GENOMIC DNA]</scope>
    <source>
        <strain evidence="1 2">SaN35-3</strain>
    </source>
</reference>